<gene>
    <name evidence="5" type="ORF">QE109_09865</name>
</gene>
<dbReference type="SUPFAM" id="SSF46785">
    <property type="entry name" value="Winged helix' DNA-binding domain"/>
    <property type="match status" value="1"/>
</dbReference>
<evidence type="ECO:0000256" key="1">
    <source>
        <dbReference type="ARBA" id="ARBA00023015"/>
    </source>
</evidence>
<proteinExistence type="predicted"/>
<evidence type="ECO:0000313" key="5">
    <source>
        <dbReference type="EMBL" id="MDH8678452.1"/>
    </source>
</evidence>
<dbReference type="InterPro" id="IPR008920">
    <property type="entry name" value="TF_FadR/GntR_C"/>
</dbReference>
<dbReference type="EMBL" id="JARYZI010000006">
    <property type="protein sequence ID" value="MDH8678452.1"/>
    <property type="molecule type" value="Genomic_DNA"/>
</dbReference>
<dbReference type="RefSeq" id="WP_281094301.1">
    <property type="nucleotide sequence ID" value="NZ_JARYZI010000006.1"/>
</dbReference>
<accession>A0ABT6NDF8</accession>
<evidence type="ECO:0000256" key="3">
    <source>
        <dbReference type="ARBA" id="ARBA00023163"/>
    </source>
</evidence>
<evidence type="ECO:0000256" key="2">
    <source>
        <dbReference type="ARBA" id="ARBA00023125"/>
    </source>
</evidence>
<dbReference type="InterPro" id="IPR000524">
    <property type="entry name" value="Tscrpt_reg_HTH_GntR"/>
</dbReference>
<dbReference type="InterPro" id="IPR036388">
    <property type="entry name" value="WH-like_DNA-bd_sf"/>
</dbReference>
<keyword evidence="1" id="KW-0805">Transcription regulation</keyword>
<dbReference type="SUPFAM" id="SSF48008">
    <property type="entry name" value="GntR ligand-binding domain-like"/>
    <property type="match status" value="1"/>
</dbReference>
<dbReference type="PROSITE" id="PS50949">
    <property type="entry name" value="HTH_GNTR"/>
    <property type="match status" value="1"/>
</dbReference>
<feature type="domain" description="HTH gntR-type" evidence="4">
    <location>
        <begin position="11"/>
        <end position="78"/>
    </location>
</feature>
<keyword evidence="6" id="KW-1185">Reference proteome</keyword>
<sequence>MDLFDQKKENKSLTSLIFEKIREDILNGRYVSGDKLVEIKLADELGVSRTPVREALKQLELDGLVDNIPNRGVVVKGISKKDIDDILTIRLCIEGLVGQWSAERILDHEIKELEEIYDLMEFYSQKGDVDKIFELNTKFHETLYQTTKSRYLEGVLNDFQLFIKTARNSSLKSEGRIESALKEHKQIVEALKNHDVEAARNALVNHIANSNMNIKSIVQLEEEKLKNEAKV</sequence>
<keyword evidence="2" id="KW-0238">DNA-binding</keyword>
<keyword evidence="3" id="KW-0804">Transcription</keyword>
<dbReference type="PRINTS" id="PR00035">
    <property type="entry name" value="HTHGNTR"/>
</dbReference>
<dbReference type="SMART" id="SM00895">
    <property type="entry name" value="FCD"/>
    <property type="match status" value="1"/>
</dbReference>
<dbReference type="CDD" id="cd07377">
    <property type="entry name" value="WHTH_GntR"/>
    <property type="match status" value="1"/>
</dbReference>
<protein>
    <submittedName>
        <fullName evidence="5">GntR family transcriptional regulator</fullName>
    </submittedName>
</protein>
<dbReference type="Gene3D" id="1.10.10.10">
    <property type="entry name" value="Winged helix-like DNA-binding domain superfamily/Winged helix DNA-binding domain"/>
    <property type="match status" value="1"/>
</dbReference>
<organism evidence="5 6">
    <name type="scientific">Fusibacter bizertensis</name>
    <dbReference type="NCBI Taxonomy" id="1488331"/>
    <lineage>
        <taxon>Bacteria</taxon>
        <taxon>Bacillati</taxon>
        <taxon>Bacillota</taxon>
        <taxon>Clostridia</taxon>
        <taxon>Eubacteriales</taxon>
        <taxon>Eubacteriales Family XII. Incertae Sedis</taxon>
        <taxon>Fusibacter</taxon>
    </lineage>
</organism>
<reference evidence="5 6" key="1">
    <citation type="submission" date="2023-04" db="EMBL/GenBank/DDBJ databases">
        <title>Fusibacter bizertensis strain WBS, isolated from littoral bottom sediments of the Arctic seas - biochemical and genomic analysis.</title>
        <authorList>
            <person name="Brioukhanov A.L."/>
        </authorList>
    </citation>
    <scope>NUCLEOTIDE SEQUENCE [LARGE SCALE GENOMIC DNA]</scope>
    <source>
        <strain evidence="5 6">WBS</strain>
    </source>
</reference>
<evidence type="ECO:0000259" key="4">
    <source>
        <dbReference type="PROSITE" id="PS50949"/>
    </source>
</evidence>
<dbReference type="PANTHER" id="PTHR43537:SF24">
    <property type="entry name" value="GLUCONATE OPERON TRANSCRIPTIONAL REPRESSOR"/>
    <property type="match status" value="1"/>
</dbReference>
<comment type="caution">
    <text evidence="5">The sequence shown here is derived from an EMBL/GenBank/DDBJ whole genome shotgun (WGS) entry which is preliminary data.</text>
</comment>
<dbReference type="InterPro" id="IPR011711">
    <property type="entry name" value="GntR_C"/>
</dbReference>
<dbReference type="Pfam" id="PF00392">
    <property type="entry name" value="GntR"/>
    <property type="match status" value="1"/>
</dbReference>
<dbReference type="Gene3D" id="1.20.120.530">
    <property type="entry name" value="GntR ligand-binding domain-like"/>
    <property type="match status" value="1"/>
</dbReference>
<dbReference type="Pfam" id="PF07729">
    <property type="entry name" value="FCD"/>
    <property type="match status" value="1"/>
</dbReference>
<evidence type="ECO:0000313" key="6">
    <source>
        <dbReference type="Proteomes" id="UP001158045"/>
    </source>
</evidence>
<dbReference type="SMART" id="SM00345">
    <property type="entry name" value="HTH_GNTR"/>
    <property type="match status" value="1"/>
</dbReference>
<dbReference type="InterPro" id="IPR036390">
    <property type="entry name" value="WH_DNA-bd_sf"/>
</dbReference>
<dbReference type="PANTHER" id="PTHR43537">
    <property type="entry name" value="TRANSCRIPTIONAL REGULATOR, GNTR FAMILY"/>
    <property type="match status" value="1"/>
</dbReference>
<name>A0ABT6NDF8_9FIRM</name>
<dbReference type="Proteomes" id="UP001158045">
    <property type="component" value="Unassembled WGS sequence"/>
</dbReference>